<dbReference type="Pfam" id="PF00345">
    <property type="entry name" value="PapD_N"/>
    <property type="match status" value="1"/>
</dbReference>
<organism evidence="2 3">
    <name type="scientific">Enterobacter sp. (strain 638)</name>
    <dbReference type="NCBI Taxonomy" id="399742"/>
    <lineage>
        <taxon>Bacteria</taxon>
        <taxon>Pseudomonadati</taxon>
        <taxon>Pseudomonadota</taxon>
        <taxon>Gammaproteobacteria</taxon>
        <taxon>Enterobacterales</taxon>
        <taxon>Enterobacteriaceae</taxon>
        <taxon>Enterobacter</taxon>
    </lineage>
</organism>
<dbReference type="InterPro" id="IPR050643">
    <property type="entry name" value="Periplasmic_pilus_chap"/>
</dbReference>
<feature type="domain" description="Pili assembly chaperone N-terminal" evidence="1">
    <location>
        <begin position="70"/>
        <end position="122"/>
    </location>
</feature>
<dbReference type="Gene3D" id="2.60.40.10">
    <property type="entry name" value="Immunoglobulins"/>
    <property type="match status" value="1"/>
</dbReference>
<dbReference type="InterPro" id="IPR008962">
    <property type="entry name" value="PapD-like_sf"/>
</dbReference>
<evidence type="ECO:0000313" key="3">
    <source>
        <dbReference type="Proteomes" id="UP000000230"/>
    </source>
</evidence>
<dbReference type="EMBL" id="CP000653">
    <property type="protein sequence ID" value="ABP59751.1"/>
    <property type="molecule type" value="Genomic_DNA"/>
</dbReference>
<dbReference type="GO" id="GO:0030288">
    <property type="term" value="C:outer membrane-bounded periplasmic space"/>
    <property type="evidence" value="ECO:0007669"/>
    <property type="project" value="InterPro"/>
</dbReference>
<dbReference type="AlphaFoldDB" id="A0A9J9GEW0"/>
<evidence type="ECO:0000259" key="1">
    <source>
        <dbReference type="Pfam" id="PF00345"/>
    </source>
</evidence>
<accession>A0A9J9GEW0</accession>
<dbReference type="Proteomes" id="UP000000230">
    <property type="component" value="Chromosome"/>
</dbReference>
<dbReference type="KEGG" id="ent:Ent638_1070"/>
<dbReference type="SUPFAM" id="SSF49354">
    <property type="entry name" value="PapD-like"/>
    <property type="match status" value="1"/>
</dbReference>
<dbReference type="PANTHER" id="PTHR30251">
    <property type="entry name" value="PILUS ASSEMBLY CHAPERONE"/>
    <property type="match status" value="1"/>
</dbReference>
<dbReference type="PANTHER" id="PTHR30251:SF0">
    <property type="entry name" value="FIMBRIAL CHAPERONE PROTEIN ELFD-RELATED"/>
    <property type="match status" value="1"/>
</dbReference>
<dbReference type="InterPro" id="IPR013783">
    <property type="entry name" value="Ig-like_fold"/>
</dbReference>
<evidence type="ECO:0000313" key="2">
    <source>
        <dbReference type="EMBL" id="ABP59751.1"/>
    </source>
</evidence>
<dbReference type="GO" id="GO:0071555">
    <property type="term" value="P:cell wall organization"/>
    <property type="evidence" value="ECO:0007669"/>
    <property type="project" value="InterPro"/>
</dbReference>
<name>A0A9J9GEW0_ENT38</name>
<gene>
    <name evidence="2" type="ordered locus">Ent638_1070</name>
</gene>
<proteinExistence type="predicted"/>
<keyword evidence="3" id="KW-1185">Reference proteome</keyword>
<sequence length="148" mass="16760">MLSLIRNFSIMKPAIITSSSYYCFLTALLLSLRWRITSFASSVILGVKRVIYRQSQKHTSTDLINQQGVKSSGFFINPPQWVLQLSKMNVLRIIYVGQIPPQYKESVFYLNNKAIPSTENKMQGMNNPPSDQTLDDYGAVTPVFTCKA</sequence>
<protein>
    <submittedName>
        <fullName evidence="2">P pilus assembly protein chaperone PapD-like protein</fullName>
    </submittedName>
</protein>
<dbReference type="InterPro" id="IPR016147">
    <property type="entry name" value="Pili_assmbl_chaperone_N"/>
</dbReference>
<reference evidence="3" key="1">
    <citation type="journal article" date="2010" name="PLoS Genet.">
        <title>Genome sequence of the plant growth promoting endophytic bacterium Enterobacter sp. 638.</title>
        <authorList>
            <person name="Taghavi S."/>
            <person name="van der Lelie D."/>
            <person name="Hoffman A."/>
            <person name="Zhang Y.B."/>
            <person name="Walla M.D."/>
            <person name="Vangronsveld J."/>
            <person name="Newman L."/>
            <person name="Monchy S."/>
        </authorList>
    </citation>
    <scope>NUCLEOTIDE SEQUENCE [LARGE SCALE GENOMIC DNA]</scope>
    <source>
        <strain evidence="3">638</strain>
    </source>
</reference>